<feature type="transmembrane region" description="Helical" evidence="6">
    <location>
        <begin position="164"/>
        <end position="182"/>
    </location>
</feature>
<evidence type="ECO:0000256" key="1">
    <source>
        <dbReference type="ARBA" id="ARBA00004141"/>
    </source>
</evidence>
<proteinExistence type="predicted"/>
<dbReference type="GO" id="GO:0016020">
    <property type="term" value="C:membrane"/>
    <property type="evidence" value="ECO:0007669"/>
    <property type="project" value="UniProtKB-SubCell"/>
</dbReference>
<name>A0A4U5LXS5_STECR</name>
<comment type="caution">
    <text evidence="7">The sequence shown here is derived from an EMBL/GenBank/DDBJ whole genome shotgun (WGS) entry which is preliminary data.</text>
</comment>
<dbReference type="PANTHER" id="PTHR24064">
    <property type="entry name" value="SOLUTE CARRIER FAMILY 22 MEMBER"/>
    <property type="match status" value="1"/>
</dbReference>
<feature type="transmembrane region" description="Helical" evidence="6">
    <location>
        <begin position="404"/>
        <end position="424"/>
    </location>
</feature>
<evidence type="ECO:0000256" key="5">
    <source>
        <dbReference type="SAM" id="MobiDB-lite"/>
    </source>
</evidence>
<feature type="transmembrane region" description="Helical" evidence="6">
    <location>
        <begin position="105"/>
        <end position="123"/>
    </location>
</feature>
<evidence type="ECO:0000256" key="6">
    <source>
        <dbReference type="SAM" id="Phobius"/>
    </source>
</evidence>
<dbReference type="STRING" id="34508.A0A4U5LXS5"/>
<feature type="transmembrane region" description="Helical" evidence="6">
    <location>
        <begin position="257"/>
        <end position="275"/>
    </location>
</feature>
<evidence type="ECO:0008006" key="9">
    <source>
        <dbReference type="Google" id="ProtNLM"/>
    </source>
</evidence>
<feature type="region of interest" description="Disordered" evidence="5">
    <location>
        <begin position="428"/>
        <end position="448"/>
    </location>
</feature>
<keyword evidence="3 6" id="KW-1133">Transmembrane helix</keyword>
<sequence>MDAVLLKSGKSARGLRLQHWSLVFCGFSLIPASQFLFFLLGFPIVNFCGDGESRTKVFDNLSFEIPLFCGSLYVKYFIQIAYFAALAISLFAWKAFTNIFGFKNVLIISTAASAVFSLLVSMIPFFWTFFLFTIFLGYSNGLIHSAVVKLLLEWTHRKNRPFALNNLFGFEFLSTLIAATLISKHANWRFSLVISGLLATVGAVVANWVVKETPEFLEKKEKTEKLERFRREVAEANGFGNQPLIGEKKERNSYNEYPFTFTSTLYVIALTFVGASHFVLQHLPTSVSSSLAEELFILSGCQLTAYLLVLPVVAFGGRNLRIGANVLSGLIVVVLLLALRFGSQDAPSALVVFAKFFVCLVQLLSQPQIAACEHLVLISLATTSASRTIGVWVVVQISDFRHTILVFGVASFAFQSIAAAALLWPSKTESRDDGASDDDDTGSLSPSTAAASTKTIDIDYASSNLSVDLHV</sequence>
<dbReference type="InterPro" id="IPR036259">
    <property type="entry name" value="MFS_trans_sf"/>
</dbReference>
<protein>
    <recommendedName>
        <fullName evidence="9">Major facilitator superfamily (MFS) profile domain-containing protein</fullName>
    </recommendedName>
</protein>
<feature type="transmembrane region" description="Helical" evidence="6">
    <location>
        <begin position="129"/>
        <end position="152"/>
    </location>
</feature>
<evidence type="ECO:0000256" key="3">
    <source>
        <dbReference type="ARBA" id="ARBA00022989"/>
    </source>
</evidence>
<dbReference type="OrthoDB" id="10597640at2759"/>
<dbReference type="Gene3D" id="1.20.1250.20">
    <property type="entry name" value="MFS general substrate transporter like domains"/>
    <property type="match status" value="1"/>
</dbReference>
<dbReference type="CDD" id="cd06174">
    <property type="entry name" value="MFS"/>
    <property type="match status" value="1"/>
</dbReference>
<accession>A0A4U5LXS5</accession>
<evidence type="ECO:0000313" key="8">
    <source>
        <dbReference type="Proteomes" id="UP000298663"/>
    </source>
</evidence>
<feature type="transmembrane region" description="Helical" evidence="6">
    <location>
        <begin position="65"/>
        <end position="93"/>
    </location>
</feature>
<keyword evidence="8" id="KW-1185">Reference proteome</keyword>
<dbReference type="SUPFAM" id="SSF103473">
    <property type="entry name" value="MFS general substrate transporter"/>
    <property type="match status" value="1"/>
</dbReference>
<keyword evidence="4 6" id="KW-0472">Membrane</keyword>
<dbReference type="GO" id="GO:0022857">
    <property type="term" value="F:transmembrane transporter activity"/>
    <property type="evidence" value="ECO:0007669"/>
    <property type="project" value="InterPro"/>
</dbReference>
<reference evidence="7 8" key="2">
    <citation type="journal article" date="2019" name="G3 (Bethesda)">
        <title>Hybrid Assembly of the Genome of the Entomopathogenic Nematode Steinernema carpocapsae Identifies the X-Chromosome.</title>
        <authorList>
            <person name="Serra L."/>
            <person name="Macchietto M."/>
            <person name="Macias-Munoz A."/>
            <person name="McGill C.J."/>
            <person name="Rodriguez I.M."/>
            <person name="Rodriguez B."/>
            <person name="Murad R."/>
            <person name="Mortazavi A."/>
        </authorList>
    </citation>
    <scope>NUCLEOTIDE SEQUENCE [LARGE SCALE GENOMIC DNA]</scope>
    <source>
        <strain evidence="7 8">ALL</strain>
    </source>
</reference>
<organism evidence="7 8">
    <name type="scientific">Steinernema carpocapsae</name>
    <name type="common">Entomopathogenic nematode</name>
    <dbReference type="NCBI Taxonomy" id="34508"/>
    <lineage>
        <taxon>Eukaryota</taxon>
        <taxon>Metazoa</taxon>
        <taxon>Ecdysozoa</taxon>
        <taxon>Nematoda</taxon>
        <taxon>Chromadorea</taxon>
        <taxon>Rhabditida</taxon>
        <taxon>Tylenchina</taxon>
        <taxon>Panagrolaimomorpha</taxon>
        <taxon>Strongyloidoidea</taxon>
        <taxon>Steinernematidae</taxon>
        <taxon>Steinernema</taxon>
    </lineage>
</organism>
<gene>
    <name evidence="7" type="ORF">L596_028223</name>
</gene>
<feature type="transmembrane region" description="Helical" evidence="6">
    <location>
        <begin position="295"/>
        <end position="315"/>
    </location>
</feature>
<feature type="transmembrane region" description="Helical" evidence="6">
    <location>
        <begin position="20"/>
        <end position="45"/>
    </location>
</feature>
<reference evidence="7 8" key="1">
    <citation type="journal article" date="2015" name="Genome Biol.">
        <title>Comparative genomics of Steinernema reveals deeply conserved gene regulatory networks.</title>
        <authorList>
            <person name="Dillman A.R."/>
            <person name="Macchietto M."/>
            <person name="Porter C.F."/>
            <person name="Rogers A."/>
            <person name="Williams B."/>
            <person name="Antoshechkin I."/>
            <person name="Lee M.M."/>
            <person name="Goodwin Z."/>
            <person name="Lu X."/>
            <person name="Lewis E.E."/>
            <person name="Goodrich-Blair H."/>
            <person name="Stock S.P."/>
            <person name="Adams B.J."/>
            <person name="Sternberg P.W."/>
            <person name="Mortazavi A."/>
        </authorList>
    </citation>
    <scope>NUCLEOTIDE SEQUENCE [LARGE SCALE GENOMIC DNA]</scope>
    <source>
        <strain evidence="7 8">ALL</strain>
    </source>
</reference>
<evidence type="ECO:0000313" key="7">
    <source>
        <dbReference type="EMBL" id="TKR61058.1"/>
    </source>
</evidence>
<keyword evidence="2 6" id="KW-0812">Transmembrane</keyword>
<dbReference type="AlphaFoldDB" id="A0A4U5LXS5"/>
<dbReference type="Pfam" id="PF07690">
    <property type="entry name" value="MFS_1"/>
    <property type="match status" value="1"/>
</dbReference>
<dbReference type="EMBL" id="AZBU02000011">
    <property type="protein sequence ID" value="TKR61058.1"/>
    <property type="molecule type" value="Genomic_DNA"/>
</dbReference>
<evidence type="ECO:0000256" key="4">
    <source>
        <dbReference type="ARBA" id="ARBA00023136"/>
    </source>
</evidence>
<dbReference type="Proteomes" id="UP000298663">
    <property type="component" value="Unassembled WGS sequence"/>
</dbReference>
<dbReference type="InterPro" id="IPR011701">
    <property type="entry name" value="MFS"/>
</dbReference>
<feature type="transmembrane region" description="Helical" evidence="6">
    <location>
        <begin position="188"/>
        <end position="210"/>
    </location>
</feature>
<comment type="subcellular location">
    <subcellularLocation>
        <location evidence="1">Membrane</location>
        <topology evidence="1">Multi-pass membrane protein</topology>
    </subcellularLocation>
</comment>
<evidence type="ECO:0000256" key="2">
    <source>
        <dbReference type="ARBA" id="ARBA00022692"/>
    </source>
</evidence>
<feature type="transmembrane region" description="Helical" evidence="6">
    <location>
        <begin position="322"/>
        <end position="341"/>
    </location>
</feature>